<gene>
    <name evidence="1" type="ORF">BN7_3267</name>
</gene>
<name>K0KR01_WICCF</name>
<dbReference type="HOGENOM" id="CLU_622877_0_0_1"/>
<comment type="caution">
    <text evidence="1">The sequence shown here is derived from an EMBL/GenBank/DDBJ whole genome shotgun (WGS) entry which is preliminary data.</text>
</comment>
<reference evidence="1 2" key="1">
    <citation type="journal article" date="2012" name="Eukaryot. Cell">
        <title>Draft genome sequence of Wickerhamomyces ciferrii NRRL Y-1031 F-60-10.</title>
        <authorList>
            <person name="Schneider J."/>
            <person name="Andrea H."/>
            <person name="Blom J."/>
            <person name="Jaenicke S."/>
            <person name="Ruckert C."/>
            <person name="Schorsch C."/>
            <person name="Szczepanowski R."/>
            <person name="Farwick M."/>
            <person name="Goesmann A."/>
            <person name="Puhler A."/>
            <person name="Schaffer S."/>
            <person name="Tauch A."/>
            <person name="Kohler T."/>
            <person name="Brinkrolf K."/>
        </authorList>
    </citation>
    <scope>NUCLEOTIDE SEQUENCE [LARGE SCALE GENOMIC DNA]</scope>
    <source>
        <strain evidence="2">ATCC 14091 / BCRC 22168 / CBS 111 / JCM 3599 / NBRC 0793 / NRRL Y-1031 F-60-10</strain>
    </source>
</reference>
<sequence>MTDMNNVTSSIEANIHTLEDEEVLQYLITHSKTSKTMELSLGLSSIQSEIISNLLSSNLDFCIENNLNLIKLCMSNGSMYYSPQIAKQHICPSLKSVLSNKVIQSWDKYIDDEILKAKNQYQRGGIQGLDIEYNEIETLEIQKFNQSLVDKLRYGNLKSIEKSELLYMIFIFFNHDYNLLNHNYEKQQSLLIPQIQSIQNQDDQILKLLQRSIPIFENLNEMKTWFNRYIKAFQIIFQGFGSPITTSTNPLETHTTSTKPNLSQTITPQNFINIIQLHIKTQTILIQFDNSPDLDYDFLTNPNDLKPLQNLISCLISQNTRIGVLTNLNHLILIFLFPKGIGYDNNQGSDPEIRYKVVNFYDEGLTMNWLVFYILGILDDVDFRFREDELDEVVLSFEDEISKLML</sequence>
<protein>
    <submittedName>
        <fullName evidence="1">Uncharacterized protein</fullName>
    </submittedName>
</protein>
<evidence type="ECO:0000313" key="2">
    <source>
        <dbReference type="Proteomes" id="UP000009328"/>
    </source>
</evidence>
<dbReference type="AlphaFoldDB" id="K0KR01"/>
<evidence type="ECO:0000313" key="1">
    <source>
        <dbReference type="EMBL" id="CCH43713.1"/>
    </source>
</evidence>
<proteinExistence type="predicted"/>
<accession>K0KR01</accession>
<dbReference type="EMBL" id="CAIF01000088">
    <property type="protein sequence ID" value="CCH43713.1"/>
    <property type="molecule type" value="Genomic_DNA"/>
</dbReference>
<organism evidence="1 2">
    <name type="scientific">Wickerhamomyces ciferrii (strain ATCC 14091 / BCRC 22168 / CBS 111 / JCM 3599 / NBRC 0793 / NRRL Y-1031 F-60-10)</name>
    <name type="common">Yeast</name>
    <name type="synonym">Pichia ciferrii</name>
    <dbReference type="NCBI Taxonomy" id="1206466"/>
    <lineage>
        <taxon>Eukaryota</taxon>
        <taxon>Fungi</taxon>
        <taxon>Dikarya</taxon>
        <taxon>Ascomycota</taxon>
        <taxon>Saccharomycotina</taxon>
        <taxon>Saccharomycetes</taxon>
        <taxon>Phaffomycetales</taxon>
        <taxon>Wickerhamomycetaceae</taxon>
        <taxon>Wickerhamomyces</taxon>
    </lineage>
</organism>
<keyword evidence="2" id="KW-1185">Reference proteome</keyword>
<dbReference type="InParanoid" id="K0KR01"/>
<dbReference type="Proteomes" id="UP000009328">
    <property type="component" value="Unassembled WGS sequence"/>
</dbReference>